<dbReference type="GO" id="GO:0016491">
    <property type="term" value="F:oxidoreductase activity"/>
    <property type="evidence" value="ECO:0007669"/>
    <property type="project" value="UniProtKB-KW"/>
</dbReference>
<evidence type="ECO:0000313" key="4">
    <source>
        <dbReference type="EMBL" id="KEY72458.1"/>
    </source>
</evidence>
<evidence type="ECO:0008006" key="6">
    <source>
        <dbReference type="Google" id="ProtNLM"/>
    </source>
</evidence>
<dbReference type="InterPro" id="IPR036188">
    <property type="entry name" value="FAD/NAD-bd_sf"/>
</dbReference>
<evidence type="ECO:0000256" key="1">
    <source>
        <dbReference type="ARBA" id="ARBA00009333"/>
    </source>
</evidence>
<dbReference type="Proteomes" id="UP000028045">
    <property type="component" value="Unassembled WGS sequence"/>
</dbReference>
<dbReference type="HOGENOM" id="CLU_031864_5_0_1"/>
<sequence>MTKLYDVLIIGGGPAGLSIASALARQVYSALVLDSGVYRNARAAHMHNVPGFDHVPPAEYRAKVRADLLARYDTVDFQTATVKTVRKLDAGGFEAVDDRGVVYRGKKLGLGTGVRDMVEKEAEGYEECWGRGIFHCMFCHGYEERGVASAGALATGFITTPEGIMHVSLMAKRLSQSLNIYTNNNPTLAAEVAARIPPDNTKLHVDDRAIAKFALVGAGPSVTITFADGSSTTEGFIASHPSVEQAAPFAAQLGLEMTPTGEIKVTPPFNETSVPGCFAAGDAANMMRSVVQGLYSGALAGVGAVTQLSSELAKTNKL</sequence>
<dbReference type="PANTHER" id="PTHR48105">
    <property type="entry name" value="THIOREDOXIN REDUCTASE 1-RELATED-RELATED"/>
    <property type="match status" value="1"/>
</dbReference>
<keyword evidence="5" id="KW-1185">Reference proteome</keyword>
<dbReference type="EMBL" id="KL648087">
    <property type="protein sequence ID" value="KEY72458.1"/>
    <property type="molecule type" value="Genomic_DNA"/>
</dbReference>
<evidence type="ECO:0000256" key="3">
    <source>
        <dbReference type="ARBA" id="ARBA00023002"/>
    </source>
</evidence>
<organism evidence="4 5">
    <name type="scientific">Stachybotrys chartarum (strain CBS 109288 / IBT 7711)</name>
    <name type="common">Toxic black mold</name>
    <name type="synonym">Stilbospora chartarum</name>
    <dbReference type="NCBI Taxonomy" id="1280523"/>
    <lineage>
        <taxon>Eukaryota</taxon>
        <taxon>Fungi</taxon>
        <taxon>Dikarya</taxon>
        <taxon>Ascomycota</taxon>
        <taxon>Pezizomycotina</taxon>
        <taxon>Sordariomycetes</taxon>
        <taxon>Hypocreomycetidae</taxon>
        <taxon>Hypocreales</taxon>
        <taxon>Stachybotryaceae</taxon>
        <taxon>Stachybotrys</taxon>
    </lineage>
</organism>
<reference evidence="4 5" key="1">
    <citation type="journal article" date="2014" name="BMC Genomics">
        <title>Comparative genome sequencing reveals chemotype-specific gene clusters in the toxigenic black mold Stachybotrys.</title>
        <authorList>
            <person name="Semeiks J."/>
            <person name="Borek D."/>
            <person name="Otwinowski Z."/>
            <person name="Grishin N.V."/>
        </authorList>
    </citation>
    <scope>NUCLEOTIDE SEQUENCE [LARGE SCALE GENOMIC DNA]</scope>
    <source>
        <strain evidence="5">CBS 109288 / IBT 7711</strain>
    </source>
</reference>
<dbReference type="SUPFAM" id="SSF51905">
    <property type="entry name" value="FAD/NAD(P)-binding domain"/>
    <property type="match status" value="1"/>
</dbReference>
<gene>
    <name evidence="4" type="ORF">S7711_05133</name>
</gene>
<keyword evidence="2" id="KW-0285">Flavoprotein</keyword>
<comment type="similarity">
    <text evidence="1">Belongs to the class-II pyridine nucleotide-disulfide oxidoreductase family.</text>
</comment>
<dbReference type="AlphaFoldDB" id="A0A084B4H9"/>
<dbReference type="PRINTS" id="PR00368">
    <property type="entry name" value="FADPNR"/>
</dbReference>
<dbReference type="Gene3D" id="3.50.50.60">
    <property type="entry name" value="FAD/NAD(P)-binding domain"/>
    <property type="match status" value="2"/>
</dbReference>
<dbReference type="OrthoDB" id="10260355at2759"/>
<dbReference type="GO" id="GO:0097237">
    <property type="term" value="P:cellular response to toxic substance"/>
    <property type="evidence" value="ECO:0007669"/>
    <property type="project" value="UniProtKB-ARBA"/>
</dbReference>
<protein>
    <recommendedName>
        <fullName evidence="6">FAD/NAD(P)-binding domain-containing protein</fullName>
    </recommendedName>
</protein>
<dbReference type="InterPro" id="IPR050097">
    <property type="entry name" value="Ferredoxin-NADP_redctase_2"/>
</dbReference>
<evidence type="ECO:0000256" key="2">
    <source>
        <dbReference type="ARBA" id="ARBA00022630"/>
    </source>
</evidence>
<name>A0A084B4H9_STACB</name>
<dbReference type="PRINTS" id="PR00469">
    <property type="entry name" value="PNDRDTASEII"/>
</dbReference>
<proteinExistence type="inferred from homology"/>
<accession>A0A084B4H9</accession>
<keyword evidence="3" id="KW-0560">Oxidoreductase</keyword>
<evidence type="ECO:0000313" key="5">
    <source>
        <dbReference type="Proteomes" id="UP000028045"/>
    </source>
</evidence>